<name>A0ABQ9JZU2_9CUCU</name>
<accession>A0ABQ9JZU2</accession>
<keyword evidence="2" id="KW-1185">Reference proteome</keyword>
<dbReference type="Proteomes" id="UP001162164">
    <property type="component" value="Unassembled WGS sequence"/>
</dbReference>
<sequence>MKRGQKIFHSLESTSEPVNNITETAVNVDVPELDDLPIYRSITKKSSTENLPPPSTSTTEINNDQYFRSRLRTLIRSYNRCLDCQATSNIILDDIHSLNIAIACVLGVKKCALHVTSVTPEAETCVCKGDGNLQFIVKSERLIRDNF</sequence>
<gene>
    <name evidence="1" type="ORF">NQ317_016466</name>
</gene>
<protein>
    <submittedName>
        <fullName evidence="1">Uncharacterized protein</fullName>
    </submittedName>
</protein>
<proteinExistence type="predicted"/>
<organism evidence="1 2">
    <name type="scientific">Molorchus minor</name>
    <dbReference type="NCBI Taxonomy" id="1323400"/>
    <lineage>
        <taxon>Eukaryota</taxon>
        <taxon>Metazoa</taxon>
        <taxon>Ecdysozoa</taxon>
        <taxon>Arthropoda</taxon>
        <taxon>Hexapoda</taxon>
        <taxon>Insecta</taxon>
        <taxon>Pterygota</taxon>
        <taxon>Neoptera</taxon>
        <taxon>Endopterygota</taxon>
        <taxon>Coleoptera</taxon>
        <taxon>Polyphaga</taxon>
        <taxon>Cucujiformia</taxon>
        <taxon>Chrysomeloidea</taxon>
        <taxon>Cerambycidae</taxon>
        <taxon>Lamiinae</taxon>
        <taxon>Monochamini</taxon>
        <taxon>Molorchus</taxon>
    </lineage>
</organism>
<evidence type="ECO:0000313" key="2">
    <source>
        <dbReference type="Proteomes" id="UP001162164"/>
    </source>
</evidence>
<comment type="caution">
    <text evidence="1">The sequence shown here is derived from an EMBL/GenBank/DDBJ whole genome shotgun (WGS) entry which is preliminary data.</text>
</comment>
<dbReference type="EMBL" id="JAPWTJ010000058">
    <property type="protein sequence ID" value="KAJ8983860.1"/>
    <property type="molecule type" value="Genomic_DNA"/>
</dbReference>
<reference evidence="1" key="1">
    <citation type="journal article" date="2023" name="Insect Mol. Biol.">
        <title>Genome sequencing provides insights into the evolution of gene families encoding plant cell wall-degrading enzymes in longhorned beetles.</title>
        <authorList>
            <person name="Shin N.R."/>
            <person name="Okamura Y."/>
            <person name="Kirsch R."/>
            <person name="Pauchet Y."/>
        </authorList>
    </citation>
    <scope>NUCLEOTIDE SEQUENCE</scope>
    <source>
        <strain evidence="1">MMC_N1</strain>
    </source>
</reference>
<evidence type="ECO:0000313" key="1">
    <source>
        <dbReference type="EMBL" id="KAJ8983860.1"/>
    </source>
</evidence>